<keyword evidence="3" id="KW-1185">Reference proteome</keyword>
<dbReference type="Gene3D" id="3.20.20.190">
    <property type="entry name" value="Phosphatidylinositol (PI) phosphodiesterase"/>
    <property type="match status" value="1"/>
</dbReference>
<dbReference type="EMBL" id="JAIGNU010000001">
    <property type="protein sequence ID" value="MBX7501076.1"/>
    <property type="molecule type" value="Genomic_DNA"/>
</dbReference>
<dbReference type="RefSeq" id="WP_221601940.1">
    <property type="nucleotide sequence ID" value="NZ_JAIGNU010000001.1"/>
</dbReference>
<dbReference type="Pfam" id="PF03009">
    <property type="entry name" value="GDPD"/>
    <property type="match status" value="1"/>
</dbReference>
<dbReference type="InterPro" id="IPR017946">
    <property type="entry name" value="PLC-like_Pdiesterase_TIM-brl"/>
</dbReference>
<organism evidence="2 3">
    <name type="scientific">Qipengyuania mesophila</name>
    <dbReference type="NCBI Taxonomy" id="2867246"/>
    <lineage>
        <taxon>Bacteria</taxon>
        <taxon>Pseudomonadati</taxon>
        <taxon>Pseudomonadota</taxon>
        <taxon>Alphaproteobacteria</taxon>
        <taxon>Sphingomonadales</taxon>
        <taxon>Erythrobacteraceae</taxon>
        <taxon>Qipengyuania</taxon>
    </lineage>
</organism>
<protein>
    <recommendedName>
        <fullName evidence="1">GP-PDE domain-containing protein</fullName>
    </recommendedName>
</protein>
<dbReference type="PROSITE" id="PS51704">
    <property type="entry name" value="GP_PDE"/>
    <property type="match status" value="1"/>
</dbReference>
<dbReference type="SUPFAM" id="SSF51695">
    <property type="entry name" value="PLC-like phosphodiesterases"/>
    <property type="match status" value="1"/>
</dbReference>
<feature type="domain" description="GP-PDE" evidence="1">
    <location>
        <begin position="26"/>
        <end position="256"/>
    </location>
</feature>
<comment type="caution">
    <text evidence="2">The sequence shown here is derived from an EMBL/GenBank/DDBJ whole genome shotgun (WGS) entry which is preliminary data.</text>
</comment>
<name>A0ABS7JTU8_9SPHN</name>
<dbReference type="PANTHER" id="PTHR46211:SF1">
    <property type="entry name" value="GLYCEROPHOSPHODIESTER PHOSPHODIESTERASE, CYTOPLASMIC"/>
    <property type="match status" value="1"/>
</dbReference>
<reference evidence="2 3" key="1">
    <citation type="submission" date="2021-08" db="EMBL/GenBank/DDBJ databases">
        <title>Comparative Genomics Analysis of the Genus Qipengyuania Reveals Extensive Genetic Diversity and Metabolic Versatility, Including the Description of Fifteen Novel Species.</title>
        <authorList>
            <person name="Liu Y."/>
        </authorList>
    </citation>
    <scope>NUCLEOTIDE SEQUENCE [LARGE SCALE GENOMIC DNA]</scope>
    <source>
        <strain evidence="2 3">YG27</strain>
    </source>
</reference>
<accession>A0ABS7JTU8</accession>
<proteinExistence type="predicted"/>
<sequence length="256" mass="28711">MRSLLSRLDRLFAARPDPERVGWLRQWTFAHRGLHGNGRVENSRGAFRAALEAGLGIECDIQRSRDDRPMVFHDWDFTRLIGRPEKAAALTAAEWATLSYLEGEEAPIALADLLAMVAGQVPLLIEIKSRRGYDVERSCECVAQALHGYEGRHAVMSFDPRVARWFRRHSPQTVCGLVMREDEHGYTQQPWQRHLALWIARPEFLAYHVAALPNPMVAGLREAGLPVLTWTVNSPETRAVAADYADAPIAEGVGLP</sequence>
<dbReference type="InterPro" id="IPR030395">
    <property type="entry name" value="GP_PDE_dom"/>
</dbReference>
<dbReference type="PANTHER" id="PTHR46211">
    <property type="entry name" value="GLYCEROPHOSPHORYL DIESTER PHOSPHODIESTERASE"/>
    <property type="match status" value="1"/>
</dbReference>
<evidence type="ECO:0000259" key="1">
    <source>
        <dbReference type="PROSITE" id="PS51704"/>
    </source>
</evidence>
<dbReference type="Proteomes" id="UP000782554">
    <property type="component" value="Unassembled WGS sequence"/>
</dbReference>
<gene>
    <name evidence="2" type="ORF">K3181_06450</name>
</gene>
<evidence type="ECO:0000313" key="3">
    <source>
        <dbReference type="Proteomes" id="UP000782554"/>
    </source>
</evidence>
<evidence type="ECO:0000313" key="2">
    <source>
        <dbReference type="EMBL" id="MBX7501076.1"/>
    </source>
</evidence>